<dbReference type="GO" id="GO:0000917">
    <property type="term" value="P:division septum assembly"/>
    <property type="evidence" value="ECO:0007669"/>
    <property type="project" value="TreeGrafter"/>
</dbReference>
<evidence type="ECO:0000313" key="2">
    <source>
        <dbReference type="EMBL" id="KAF1974947.1"/>
    </source>
</evidence>
<dbReference type="OrthoDB" id="4001642at2759"/>
<protein>
    <submittedName>
        <fullName evidence="2">Arrestin domain conatining protein</fullName>
    </submittedName>
</protein>
<dbReference type="InterPro" id="IPR011022">
    <property type="entry name" value="Arrestin_C-like"/>
</dbReference>
<accession>A0A6A5VNN7</accession>
<dbReference type="Proteomes" id="UP000800036">
    <property type="component" value="Unassembled WGS sequence"/>
</dbReference>
<dbReference type="EMBL" id="ML976672">
    <property type="protein sequence ID" value="KAF1974947.1"/>
    <property type="molecule type" value="Genomic_DNA"/>
</dbReference>
<name>A0A6A5VNN7_9PLEO</name>
<dbReference type="SMART" id="SM01017">
    <property type="entry name" value="Arrestin_C"/>
    <property type="match status" value="1"/>
</dbReference>
<proteinExistence type="predicted"/>
<evidence type="ECO:0000313" key="3">
    <source>
        <dbReference type="Proteomes" id="UP000800036"/>
    </source>
</evidence>
<dbReference type="InterPro" id="IPR053060">
    <property type="entry name" value="Cytokinesis_Signaling_Reg"/>
</dbReference>
<dbReference type="GO" id="GO:0000935">
    <property type="term" value="C:division septum"/>
    <property type="evidence" value="ECO:0007669"/>
    <property type="project" value="TreeGrafter"/>
</dbReference>
<reference evidence="2" key="1">
    <citation type="journal article" date="2020" name="Stud. Mycol.">
        <title>101 Dothideomycetes genomes: a test case for predicting lifestyles and emergence of pathogens.</title>
        <authorList>
            <person name="Haridas S."/>
            <person name="Albert R."/>
            <person name="Binder M."/>
            <person name="Bloem J."/>
            <person name="Labutti K."/>
            <person name="Salamov A."/>
            <person name="Andreopoulos B."/>
            <person name="Baker S."/>
            <person name="Barry K."/>
            <person name="Bills G."/>
            <person name="Bluhm B."/>
            <person name="Cannon C."/>
            <person name="Castanera R."/>
            <person name="Culley D."/>
            <person name="Daum C."/>
            <person name="Ezra D."/>
            <person name="Gonzalez J."/>
            <person name="Henrissat B."/>
            <person name="Kuo A."/>
            <person name="Liang C."/>
            <person name="Lipzen A."/>
            <person name="Lutzoni F."/>
            <person name="Magnuson J."/>
            <person name="Mondo S."/>
            <person name="Nolan M."/>
            <person name="Ohm R."/>
            <person name="Pangilinan J."/>
            <person name="Park H.-J."/>
            <person name="Ramirez L."/>
            <person name="Alfaro M."/>
            <person name="Sun H."/>
            <person name="Tritt A."/>
            <person name="Yoshinaga Y."/>
            <person name="Zwiers L.-H."/>
            <person name="Turgeon B."/>
            <person name="Goodwin S."/>
            <person name="Spatafora J."/>
            <person name="Crous P."/>
            <person name="Grigoriev I."/>
        </authorList>
    </citation>
    <scope>NUCLEOTIDE SEQUENCE</scope>
    <source>
        <strain evidence="2">CBS 107.79</strain>
    </source>
</reference>
<dbReference type="PANTHER" id="PTHR36419:SF1">
    <property type="entry name" value="RHO1 GEF LOCALIZING PROTEIN 1"/>
    <property type="match status" value="1"/>
</dbReference>
<evidence type="ECO:0000259" key="1">
    <source>
        <dbReference type="SMART" id="SM01017"/>
    </source>
</evidence>
<gene>
    <name evidence="2" type="ORF">BU23DRAFT_459958</name>
</gene>
<organism evidence="2 3">
    <name type="scientific">Bimuria novae-zelandiae CBS 107.79</name>
    <dbReference type="NCBI Taxonomy" id="1447943"/>
    <lineage>
        <taxon>Eukaryota</taxon>
        <taxon>Fungi</taxon>
        <taxon>Dikarya</taxon>
        <taxon>Ascomycota</taxon>
        <taxon>Pezizomycotina</taxon>
        <taxon>Dothideomycetes</taxon>
        <taxon>Pleosporomycetidae</taxon>
        <taxon>Pleosporales</taxon>
        <taxon>Massarineae</taxon>
        <taxon>Didymosphaeriaceae</taxon>
        <taxon>Bimuria</taxon>
    </lineage>
</organism>
<sequence length="401" mass="44291">MSAFVRVSGPPNSNFLVGYPGISATLPRLEGKVEIRPLVGVSAPVNVSLVTIALHRRETIHPSAESITKKHLAAPRKEITDIVGKEMLLFRCPAGKEFEKVLSMDLPFVIFIPYGRGGEEVARRVPPASLQLPSRTAETFYELVVTVQQGQTEQKKYPFPVPIQRYDTLSTFGMYNRPESAERVTDHLVTLGISLPRWSYGPLDPVSVYIKLSPNPDWLKKAQKVTIQKITVGIDEEIIFNHEGDEPTRKVKTLAKTTQAVGVKMPEAGYFTNLGLVFPAKDLRDSDGIIPRGKKEFPMYAVNGFTTTGTLYKIEYYLTVKAQLSAARDILLRQPIVVCPFDHTGCKEEMEAIEQAARDAAHVSPDNPMLPAATIVRHNDPNGLAALGMAIVGGHRKPLIE</sequence>
<keyword evidence="3" id="KW-1185">Reference proteome</keyword>
<dbReference type="PANTHER" id="PTHR36419">
    <property type="entry name" value="ARRESTIN FAMILY PROTEIN 1"/>
    <property type="match status" value="1"/>
</dbReference>
<dbReference type="AlphaFoldDB" id="A0A6A5VNN7"/>
<feature type="domain" description="Arrestin C-terminal-like" evidence="1">
    <location>
        <begin position="185"/>
        <end position="341"/>
    </location>
</feature>
<dbReference type="Pfam" id="PF02752">
    <property type="entry name" value="Arrestin_C"/>
    <property type="match status" value="1"/>
</dbReference>